<dbReference type="Proteomes" id="UP000265120">
    <property type="component" value="Chromosome 13"/>
</dbReference>
<dbReference type="InterPro" id="IPR045906">
    <property type="entry name" value="ULK4"/>
</dbReference>
<dbReference type="GO" id="GO:0005524">
    <property type="term" value="F:ATP binding"/>
    <property type="evidence" value="ECO:0007669"/>
    <property type="project" value="InterPro"/>
</dbReference>
<dbReference type="Gene3D" id="3.30.200.20">
    <property type="entry name" value="Phosphorylase Kinase, domain 1"/>
    <property type="match status" value="1"/>
</dbReference>
<reference evidence="2" key="2">
    <citation type="submission" date="2025-08" db="UniProtKB">
        <authorList>
            <consortium name="Ensembl"/>
        </authorList>
    </citation>
    <scope>IDENTIFICATION</scope>
</reference>
<dbReference type="PROSITE" id="PS50011">
    <property type="entry name" value="PROTEIN_KINASE_DOM"/>
    <property type="match status" value="1"/>
</dbReference>
<protein>
    <recommendedName>
        <fullName evidence="1">Protein kinase domain-containing protein</fullName>
    </recommendedName>
</protein>
<dbReference type="AlphaFoldDB" id="A0A3P8URK4"/>
<keyword evidence="3" id="KW-1185">Reference proteome</keyword>
<dbReference type="SUPFAM" id="SSF56112">
    <property type="entry name" value="Protein kinase-like (PK-like)"/>
    <property type="match status" value="1"/>
</dbReference>
<dbReference type="InterPro" id="IPR000719">
    <property type="entry name" value="Prot_kinase_dom"/>
</dbReference>
<dbReference type="GO" id="GO:0004672">
    <property type="term" value="F:protein kinase activity"/>
    <property type="evidence" value="ECO:0007669"/>
    <property type="project" value="InterPro"/>
</dbReference>
<name>A0A3P8URK4_CYNSE</name>
<evidence type="ECO:0000313" key="3">
    <source>
        <dbReference type="Proteomes" id="UP000265120"/>
    </source>
</evidence>
<dbReference type="PANTHER" id="PTHR46240">
    <property type="entry name" value="SER/THR PROTEIN KINASE ULK4"/>
    <property type="match status" value="1"/>
</dbReference>
<dbReference type="Pfam" id="PF00069">
    <property type="entry name" value="Pkinase"/>
    <property type="match status" value="1"/>
</dbReference>
<dbReference type="InterPro" id="IPR011009">
    <property type="entry name" value="Kinase-like_dom_sf"/>
</dbReference>
<reference evidence="2" key="3">
    <citation type="submission" date="2025-09" db="UniProtKB">
        <authorList>
            <consortium name="Ensembl"/>
        </authorList>
    </citation>
    <scope>IDENTIFICATION</scope>
</reference>
<proteinExistence type="predicted"/>
<evidence type="ECO:0000313" key="2">
    <source>
        <dbReference type="Ensembl" id="ENSCSEP00000005823.1"/>
    </source>
</evidence>
<feature type="domain" description="Protein kinase" evidence="1">
    <location>
        <begin position="4"/>
        <end position="82"/>
    </location>
</feature>
<dbReference type="GeneTree" id="ENSGT00940000170917"/>
<organism evidence="2 3">
    <name type="scientific">Cynoglossus semilaevis</name>
    <name type="common">Tongue sole</name>
    <dbReference type="NCBI Taxonomy" id="244447"/>
    <lineage>
        <taxon>Eukaryota</taxon>
        <taxon>Metazoa</taxon>
        <taxon>Chordata</taxon>
        <taxon>Craniata</taxon>
        <taxon>Vertebrata</taxon>
        <taxon>Euteleostomi</taxon>
        <taxon>Actinopterygii</taxon>
        <taxon>Neopterygii</taxon>
        <taxon>Teleostei</taxon>
        <taxon>Neoteleostei</taxon>
        <taxon>Acanthomorphata</taxon>
        <taxon>Carangaria</taxon>
        <taxon>Pleuronectiformes</taxon>
        <taxon>Pleuronectoidei</taxon>
        <taxon>Cynoglossidae</taxon>
        <taxon>Cynoglossinae</taxon>
        <taxon>Cynoglossus</taxon>
    </lineage>
</organism>
<dbReference type="OMA" id="YEWYETN"/>
<dbReference type="STRING" id="244447.ENSCSEP00000005823"/>
<evidence type="ECO:0000259" key="1">
    <source>
        <dbReference type="PROSITE" id="PS50011"/>
    </source>
</evidence>
<dbReference type="PANTHER" id="PTHR46240:SF1">
    <property type="entry name" value="SERINE_THREONINE-PROTEIN KINASE ULK4"/>
    <property type="match status" value="1"/>
</dbReference>
<sequence>MENYILYEQLGSGSRSVVYKGRRKGTLKYVAIVCADKSKRPEIANHVRLSQDLDHPNIVQFYEWYESNNHLWLVVELCTGEF</sequence>
<dbReference type="InParanoid" id="A0A3P8URK4"/>
<dbReference type="Ensembl" id="ENSCSET00000005886.1">
    <property type="protein sequence ID" value="ENSCSEP00000005823.1"/>
    <property type="gene ID" value="ENSCSEG00000003765.1"/>
</dbReference>
<reference evidence="2 3" key="1">
    <citation type="journal article" date="2014" name="Nat. Genet.">
        <title>Whole-genome sequence of a flatfish provides insights into ZW sex chromosome evolution and adaptation to a benthic lifestyle.</title>
        <authorList>
            <person name="Chen S."/>
            <person name="Zhang G."/>
            <person name="Shao C."/>
            <person name="Huang Q."/>
            <person name="Liu G."/>
            <person name="Zhang P."/>
            <person name="Song W."/>
            <person name="An N."/>
            <person name="Chalopin D."/>
            <person name="Volff J.N."/>
            <person name="Hong Y."/>
            <person name="Li Q."/>
            <person name="Sha Z."/>
            <person name="Zhou H."/>
            <person name="Xie M."/>
            <person name="Yu Q."/>
            <person name="Liu Y."/>
            <person name="Xiang H."/>
            <person name="Wang N."/>
            <person name="Wu K."/>
            <person name="Yang C."/>
            <person name="Zhou Q."/>
            <person name="Liao X."/>
            <person name="Yang L."/>
            <person name="Hu Q."/>
            <person name="Zhang J."/>
            <person name="Meng L."/>
            <person name="Jin L."/>
            <person name="Tian Y."/>
            <person name="Lian J."/>
            <person name="Yang J."/>
            <person name="Miao G."/>
            <person name="Liu S."/>
            <person name="Liang Z."/>
            <person name="Yan F."/>
            <person name="Li Y."/>
            <person name="Sun B."/>
            <person name="Zhang H."/>
            <person name="Zhang J."/>
            <person name="Zhu Y."/>
            <person name="Du M."/>
            <person name="Zhao Y."/>
            <person name="Schartl M."/>
            <person name="Tang Q."/>
            <person name="Wang J."/>
        </authorList>
    </citation>
    <scope>NUCLEOTIDE SEQUENCE</scope>
</reference>
<accession>A0A3P8URK4</accession>